<organism evidence="2 3">
    <name type="scientific">Rubus argutus</name>
    <name type="common">Southern blackberry</name>
    <dbReference type="NCBI Taxonomy" id="59490"/>
    <lineage>
        <taxon>Eukaryota</taxon>
        <taxon>Viridiplantae</taxon>
        <taxon>Streptophyta</taxon>
        <taxon>Embryophyta</taxon>
        <taxon>Tracheophyta</taxon>
        <taxon>Spermatophyta</taxon>
        <taxon>Magnoliopsida</taxon>
        <taxon>eudicotyledons</taxon>
        <taxon>Gunneridae</taxon>
        <taxon>Pentapetalae</taxon>
        <taxon>rosids</taxon>
        <taxon>fabids</taxon>
        <taxon>Rosales</taxon>
        <taxon>Rosaceae</taxon>
        <taxon>Rosoideae</taxon>
        <taxon>Rosoideae incertae sedis</taxon>
        <taxon>Rubus</taxon>
    </lineage>
</organism>
<name>A0AAW1XG64_RUBAR</name>
<evidence type="ECO:0000313" key="3">
    <source>
        <dbReference type="Proteomes" id="UP001457282"/>
    </source>
</evidence>
<dbReference type="SUPFAM" id="SSF52490">
    <property type="entry name" value="Tubulin nucleotide-binding domain-like"/>
    <property type="match status" value="1"/>
</dbReference>
<dbReference type="AlphaFoldDB" id="A0AAW1XG64"/>
<comment type="caution">
    <text evidence="2">The sequence shown here is derived from an EMBL/GenBank/DDBJ whole genome shotgun (WGS) entry which is preliminary data.</text>
</comment>
<dbReference type="PANTHER" id="PTHR43215">
    <property type="entry name" value="RADIAL SPOKE HEAD 1 HOMOLOG"/>
    <property type="match status" value="1"/>
</dbReference>
<dbReference type="Gene3D" id="3.40.50.1440">
    <property type="entry name" value="Tubulin/FtsZ, GTPase domain"/>
    <property type="match status" value="1"/>
</dbReference>
<evidence type="ECO:0008006" key="4">
    <source>
        <dbReference type="Google" id="ProtNLM"/>
    </source>
</evidence>
<dbReference type="GO" id="GO:0005829">
    <property type="term" value="C:cytosol"/>
    <property type="evidence" value="ECO:0007669"/>
    <property type="project" value="TreeGrafter"/>
</dbReference>
<dbReference type="SUPFAM" id="SSF82185">
    <property type="entry name" value="Histone H3 K4-specific methyltransferase SET7/9 N-terminal domain"/>
    <property type="match status" value="1"/>
</dbReference>
<dbReference type="InterPro" id="IPR003409">
    <property type="entry name" value="MORN"/>
</dbReference>
<accession>A0AAW1XG64</accession>
<dbReference type="GO" id="GO:0009707">
    <property type="term" value="C:chloroplast outer membrane"/>
    <property type="evidence" value="ECO:0007669"/>
    <property type="project" value="TreeGrafter"/>
</dbReference>
<dbReference type="EMBL" id="JBEDUW010000004">
    <property type="protein sequence ID" value="KAK9935652.1"/>
    <property type="molecule type" value="Genomic_DNA"/>
</dbReference>
<dbReference type="Proteomes" id="UP001457282">
    <property type="component" value="Unassembled WGS sequence"/>
</dbReference>
<reference evidence="2 3" key="1">
    <citation type="journal article" date="2023" name="G3 (Bethesda)">
        <title>A chromosome-length genome assembly and annotation of blackberry (Rubus argutus, cv. 'Hillquist').</title>
        <authorList>
            <person name="Bruna T."/>
            <person name="Aryal R."/>
            <person name="Dudchenko O."/>
            <person name="Sargent D.J."/>
            <person name="Mead D."/>
            <person name="Buti M."/>
            <person name="Cavallini A."/>
            <person name="Hytonen T."/>
            <person name="Andres J."/>
            <person name="Pham M."/>
            <person name="Weisz D."/>
            <person name="Mascagni F."/>
            <person name="Usai G."/>
            <person name="Natali L."/>
            <person name="Bassil N."/>
            <person name="Fernandez G.E."/>
            <person name="Lomsadze A."/>
            <person name="Armour M."/>
            <person name="Olukolu B."/>
            <person name="Poorten T."/>
            <person name="Britton C."/>
            <person name="Davik J."/>
            <person name="Ashrafi H."/>
            <person name="Aiden E.L."/>
            <person name="Borodovsky M."/>
            <person name="Worthington M."/>
        </authorList>
    </citation>
    <scope>NUCLEOTIDE SEQUENCE [LARGE SCALE GENOMIC DNA]</scope>
    <source>
        <strain evidence="2">PI 553951</strain>
    </source>
</reference>
<gene>
    <name evidence="2" type="ORF">M0R45_022745</name>
</gene>
<keyword evidence="3" id="KW-1185">Reference proteome</keyword>
<dbReference type="PANTHER" id="PTHR43215:SF15">
    <property type="entry name" value="PROTEIN ACCUMULATION AND REPLICATION OF CHLOROPLASTS 3, CHLOROPLASTIC"/>
    <property type="match status" value="1"/>
</dbReference>
<dbReference type="SMART" id="SM00698">
    <property type="entry name" value="MORN"/>
    <property type="match status" value="4"/>
</dbReference>
<evidence type="ECO:0000256" key="1">
    <source>
        <dbReference type="ARBA" id="ARBA00022737"/>
    </source>
</evidence>
<protein>
    <recommendedName>
        <fullName evidence="4">Protein ACCUMULATION AND REPLICATION OF CHLOROPLASTS 3</fullName>
    </recommendedName>
</protein>
<evidence type="ECO:0000313" key="2">
    <source>
        <dbReference type="EMBL" id="KAK9935652.1"/>
    </source>
</evidence>
<dbReference type="Pfam" id="PF02493">
    <property type="entry name" value="MORN"/>
    <property type="match status" value="4"/>
</dbReference>
<dbReference type="GO" id="GO:0010020">
    <property type="term" value="P:chloroplast fission"/>
    <property type="evidence" value="ECO:0007669"/>
    <property type="project" value="TreeGrafter"/>
</dbReference>
<sequence length="782" mass="86719">MEFSAFTGFRPSSGVSLCPYRPSNTVLVFRRQRKYNLSRSSCSCKLSSLRITATAANNGPADVDSEVNCDDFWGNSELVEVIGIGSRKEAVLDFCLESPFRFQSLRFWHILIQDSLKAQLQRRILGKDVTPMVLEAPMSSKSCSKAVILVASAGYGLDLMTAIDILKTIRSANGFVVTIILKPFSFEGQRRQDEAKNLMEKLQEHTNLLIGLDTDMLLKKDLVTLDEAVKTANNAVLMAITVVSVLTSDIHRKFIDASHYDLKKIEVSEVIQVLERFEEAKIGFGAGYNIKTSILRSMYDCPFLSVGVKDLDGMVICIVASSGAIDTSDVQATLLTFRQITEYEGEILISTIHEPSLEPNLLVTTVVILGFAEKEVSQKSSILSGLAQHFPFFFNLFSRHQPQSNDTQENPSLQNAFLSEKIDSPDSSEMGSRNAVDVIAEGFDSCSEEPQTGTNGNYSEFHISSGSEQNETGMFEASIESAGLYDPITEETPAFQRQPLVSWNLGNEYQIAKDWGKEKGAEDGATLMLDNLNIFCLPVGVRSPEEMKDNVNLSLTQDPETKTKDDVKAQPAVNLSTSSWSPLTDTGLEAVREFYNSASALVKGKHADNPKQGNLSVRAASMLEAERDSPKKWSPMVEMQYRGGIYKGRCQGGLPEGKGRLVLVDGSIYEGMWRYGKRSGLGTFYFSNGDAFQGSWRDDVIHGKGWLYFHTGDRWFANFWKGKANGESRFYSKSGDVFFGHFQDGWRHGQFICIDVDGTRCIENWDQGVLVSRKLDADIGDG</sequence>
<keyword evidence="1" id="KW-0677">Repeat</keyword>
<proteinExistence type="predicted"/>
<dbReference type="Gene3D" id="2.20.110.10">
    <property type="entry name" value="Histone H3 K4-specific methyltransferase SET7/9 N-terminal domain"/>
    <property type="match status" value="2"/>
</dbReference>
<dbReference type="InterPro" id="IPR036525">
    <property type="entry name" value="Tubulin/FtsZ_GTPase_sf"/>
</dbReference>